<dbReference type="Pfam" id="PF10401">
    <property type="entry name" value="IRF-3"/>
    <property type="match status" value="1"/>
</dbReference>
<feature type="domain" description="IRF tryptophan pentad repeat" evidence="1">
    <location>
        <begin position="14"/>
        <end position="122"/>
    </location>
</feature>
<dbReference type="SUPFAM" id="SSF49879">
    <property type="entry name" value="SMAD/FHA domain"/>
    <property type="match status" value="1"/>
</dbReference>
<dbReference type="GO" id="GO:0002376">
    <property type="term" value="P:immune system process"/>
    <property type="evidence" value="ECO:0007669"/>
    <property type="project" value="TreeGrafter"/>
</dbReference>
<evidence type="ECO:0000259" key="1">
    <source>
        <dbReference type="PROSITE" id="PS51507"/>
    </source>
</evidence>
<gene>
    <name evidence="2" type="primary">IRF3</name>
</gene>
<dbReference type="InterPro" id="IPR001346">
    <property type="entry name" value="Interferon_reg_fact_DNA-bd_dom"/>
</dbReference>
<reference evidence="2" key="1">
    <citation type="submission" date="2014-09" db="EMBL/GenBank/DDBJ databases">
        <title>Characterization of amphioxus interferon regulatory factor (IRF) family reveals an archaic signaling framework for innate immune response.</title>
        <authorList>
            <person name="Yuan S."/>
            <person name="Zheng T."/>
            <person name="Xu A."/>
        </authorList>
    </citation>
    <scope>NUCLEOTIDE SEQUENCE</scope>
</reference>
<dbReference type="InterPro" id="IPR019471">
    <property type="entry name" value="Interferon_reg_factor-3"/>
</dbReference>
<dbReference type="InterPro" id="IPR036390">
    <property type="entry name" value="WH_DNA-bd_sf"/>
</dbReference>
<dbReference type="GO" id="GO:0000978">
    <property type="term" value="F:RNA polymerase II cis-regulatory region sequence-specific DNA binding"/>
    <property type="evidence" value="ECO:0007669"/>
    <property type="project" value="TreeGrafter"/>
</dbReference>
<dbReference type="Pfam" id="PF00605">
    <property type="entry name" value="IRF"/>
    <property type="match status" value="1"/>
</dbReference>
<dbReference type="CDD" id="cd00103">
    <property type="entry name" value="IRF"/>
    <property type="match status" value="1"/>
</dbReference>
<dbReference type="SUPFAM" id="SSF46785">
    <property type="entry name" value="Winged helix' DNA-binding domain"/>
    <property type="match status" value="1"/>
</dbReference>
<dbReference type="GO" id="GO:0005634">
    <property type="term" value="C:nucleus"/>
    <property type="evidence" value="ECO:0007669"/>
    <property type="project" value="TreeGrafter"/>
</dbReference>
<dbReference type="InterPro" id="IPR036388">
    <property type="entry name" value="WH-like_DNA-bd_sf"/>
</dbReference>
<dbReference type="Gene3D" id="2.60.200.10">
    <property type="match status" value="1"/>
</dbReference>
<accession>A0A0A7P8N0</accession>
<dbReference type="EMBL" id="KM506889">
    <property type="protein sequence ID" value="AJA02098.1"/>
    <property type="molecule type" value="mRNA"/>
</dbReference>
<dbReference type="PRINTS" id="PR00267">
    <property type="entry name" value="INTFRNREGFCT"/>
</dbReference>
<name>A0A0A7P8N0_BRABE</name>
<protein>
    <submittedName>
        <fullName evidence="2">Interferon regulatory factor 3</fullName>
    </submittedName>
</protein>
<dbReference type="AlphaFoldDB" id="A0A0A7P8N0"/>
<dbReference type="FunFam" id="2.60.200.10:FF:000028">
    <property type="entry name" value="Uncharacterized protein"/>
    <property type="match status" value="1"/>
</dbReference>
<dbReference type="PANTHER" id="PTHR11949">
    <property type="entry name" value="INTERFERON REGULATORY FACTOR"/>
    <property type="match status" value="1"/>
</dbReference>
<proteinExistence type="evidence at transcript level"/>
<dbReference type="PROSITE" id="PS51507">
    <property type="entry name" value="IRF_2"/>
    <property type="match status" value="1"/>
</dbReference>
<sequence length="467" mass="52832">MSNNNNHDLNKNDRKRLRKFLLEHLERNDVRGLTWVDRSQGIFRIGWRHAGRDGYDPEVDGMIFRLWAELTGKHKPGQREDPTAWKTRLRNALRRLPDFAEQPNLSRPDDPHDPFRVYKFVPTPNLPPQQPLQAGATILPGLGEDFGMKCDDIDDVLNEIDPNTWQAVSPLQLDMLQDQGGMQVQQQPLVGAGPPQVFPASGQQAQGQLGVEDFPGLIGHTDVEITVEYRGRCVVAPQRVSNPKGLRIFSGSPYTQQIGRQVIVQAQLADGMYGPQDVTQFVLPNVDRDNMGQKQYDLTRQLLEHTERGVVLEFHQNDIYARRLCRSKIFWEDRNRPTDPPLKLNRDQPTKVFDYQTAFIPALQNYVTSEGAVRPSPDLRLCVGQMWDLERHPFKENLITVTITHLTAARQLEVVRQVKGQHSLSLSGAGVSCSNEYDKMVKLVAGLVQSMNIDAPQDASAAFPNIM</sequence>
<organism evidence="2">
    <name type="scientific">Branchiostoma belcheri tsingtauense</name>
    <dbReference type="NCBI Taxonomy" id="155462"/>
    <lineage>
        <taxon>Eukaryota</taxon>
        <taxon>Metazoa</taxon>
        <taxon>Chordata</taxon>
        <taxon>Cephalochordata</taxon>
        <taxon>Leptocardii</taxon>
        <taxon>Amphioxiformes</taxon>
        <taxon>Branchiostomatidae</taxon>
        <taxon>Branchiostoma</taxon>
    </lineage>
</organism>
<evidence type="ECO:0000313" key="2">
    <source>
        <dbReference type="EMBL" id="AJA02098.1"/>
    </source>
</evidence>
<dbReference type="PANTHER" id="PTHR11949:SF53">
    <property type="entry name" value="IRF TRYPTOPHAN PENTAD REPEAT DOMAIN-CONTAINING PROTEIN"/>
    <property type="match status" value="1"/>
</dbReference>
<dbReference type="GO" id="GO:0000981">
    <property type="term" value="F:DNA-binding transcription factor activity, RNA polymerase II-specific"/>
    <property type="evidence" value="ECO:0007669"/>
    <property type="project" value="TreeGrafter"/>
</dbReference>
<dbReference type="FunFam" id="1.10.10.10:FF:000831">
    <property type="entry name" value="Interferon regulatory factor like protein"/>
    <property type="match status" value="1"/>
</dbReference>
<dbReference type="GO" id="GO:0045893">
    <property type="term" value="P:positive regulation of DNA-templated transcription"/>
    <property type="evidence" value="ECO:0007669"/>
    <property type="project" value="UniProtKB-ARBA"/>
</dbReference>
<dbReference type="SMART" id="SM00348">
    <property type="entry name" value="IRF"/>
    <property type="match status" value="1"/>
</dbReference>
<dbReference type="InterPro" id="IPR008984">
    <property type="entry name" value="SMAD_FHA_dom_sf"/>
</dbReference>
<dbReference type="InterPro" id="IPR017855">
    <property type="entry name" value="SMAD-like_dom_sf"/>
</dbReference>
<dbReference type="Gene3D" id="1.10.10.10">
    <property type="entry name" value="Winged helix-like DNA-binding domain superfamily/Winged helix DNA-binding domain"/>
    <property type="match status" value="1"/>
</dbReference>
<dbReference type="SMART" id="SM01243">
    <property type="entry name" value="IRF-3"/>
    <property type="match status" value="1"/>
</dbReference>